<gene>
    <name evidence="2" type="ORF">Tco_0772101</name>
</gene>
<dbReference type="InterPro" id="IPR043502">
    <property type="entry name" value="DNA/RNA_pol_sf"/>
</dbReference>
<feature type="compositionally biased region" description="Polar residues" evidence="1">
    <location>
        <begin position="135"/>
        <end position="150"/>
    </location>
</feature>
<evidence type="ECO:0000256" key="1">
    <source>
        <dbReference type="SAM" id="MobiDB-lite"/>
    </source>
</evidence>
<dbReference type="PANTHER" id="PTHR33223">
    <property type="entry name" value="CCHC-TYPE DOMAIN-CONTAINING PROTEIN"/>
    <property type="match status" value="1"/>
</dbReference>
<name>A0ABQ4ZHV9_9ASTR</name>
<dbReference type="Proteomes" id="UP001151760">
    <property type="component" value="Unassembled WGS sequence"/>
</dbReference>
<evidence type="ECO:0008006" key="4">
    <source>
        <dbReference type="Google" id="ProtNLM"/>
    </source>
</evidence>
<keyword evidence="3" id="KW-1185">Reference proteome</keyword>
<accession>A0ABQ4ZHV9</accession>
<dbReference type="SUPFAM" id="SSF56672">
    <property type="entry name" value="DNA/RNA polymerases"/>
    <property type="match status" value="1"/>
</dbReference>
<evidence type="ECO:0000313" key="3">
    <source>
        <dbReference type="Proteomes" id="UP001151760"/>
    </source>
</evidence>
<protein>
    <recommendedName>
        <fullName evidence="4">Reverse transcriptase domain-containing protein</fullName>
    </recommendedName>
</protein>
<reference evidence="2" key="1">
    <citation type="journal article" date="2022" name="Int. J. Mol. Sci.">
        <title>Draft Genome of Tanacetum Coccineum: Genomic Comparison of Closely Related Tanacetum-Family Plants.</title>
        <authorList>
            <person name="Yamashiro T."/>
            <person name="Shiraishi A."/>
            <person name="Nakayama K."/>
            <person name="Satake H."/>
        </authorList>
    </citation>
    <scope>NUCLEOTIDE SEQUENCE</scope>
</reference>
<proteinExistence type="predicted"/>
<comment type="caution">
    <text evidence="2">The sequence shown here is derived from an EMBL/GenBank/DDBJ whole genome shotgun (WGS) entry which is preliminary data.</text>
</comment>
<feature type="region of interest" description="Disordered" evidence="1">
    <location>
        <begin position="131"/>
        <end position="153"/>
    </location>
</feature>
<reference evidence="2" key="2">
    <citation type="submission" date="2022-01" db="EMBL/GenBank/DDBJ databases">
        <authorList>
            <person name="Yamashiro T."/>
            <person name="Shiraishi A."/>
            <person name="Satake H."/>
            <person name="Nakayama K."/>
        </authorList>
    </citation>
    <scope>NUCLEOTIDE SEQUENCE</scope>
</reference>
<dbReference type="EMBL" id="BQNB010011352">
    <property type="protein sequence ID" value="GJS89465.1"/>
    <property type="molecule type" value="Genomic_DNA"/>
</dbReference>
<feature type="region of interest" description="Disordered" evidence="1">
    <location>
        <begin position="203"/>
        <end position="235"/>
    </location>
</feature>
<dbReference type="PANTHER" id="PTHR33223:SF11">
    <property type="entry name" value="ELEMENT PROTEIN, PUTATIVE-RELATED"/>
    <property type="match status" value="1"/>
</dbReference>
<sequence>MADNRTMAQLLEAPTEGYEDAIVIPKITANNFEIKHGLLNLVQNKQFFGNDKEDPHAHVRYFNKITSTMKIPNVPNTSVKLMLFPFSLEGAARIWLEKEPPRSIETWDDLAAAAIQQANSGYRHPMGLKSIRPPASTSGSGTLPGNTLPNSKEDLKGITTRSGVTIQGPKAVNHNAEVTKDTMPPANNGSTKDVQPPVIQIQSSNLNPEPNVAPVRHPQQGTKETGDPGPISDSSDFLLFEEADSFLALEDDPTSSEVDPTYQDPEGDILLLEAILNSEPPPPLPNQEQYLPGMRKSSSSKVLKSTIDHAWKLSDIKGVNPEFCTHKILMEEDYEPSVQSQRRVNPKIHDVIKKEVEKLLDAGLIYPISDSPWVSPVHCVPKKGGITVITNDENELIPTGKDCHGMAV</sequence>
<dbReference type="Gene3D" id="3.10.10.10">
    <property type="entry name" value="HIV Type 1 Reverse Transcriptase, subunit A, domain 1"/>
    <property type="match status" value="1"/>
</dbReference>
<organism evidence="2 3">
    <name type="scientific">Tanacetum coccineum</name>
    <dbReference type="NCBI Taxonomy" id="301880"/>
    <lineage>
        <taxon>Eukaryota</taxon>
        <taxon>Viridiplantae</taxon>
        <taxon>Streptophyta</taxon>
        <taxon>Embryophyta</taxon>
        <taxon>Tracheophyta</taxon>
        <taxon>Spermatophyta</taxon>
        <taxon>Magnoliopsida</taxon>
        <taxon>eudicotyledons</taxon>
        <taxon>Gunneridae</taxon>
        <taxon>Pentapetalae</taxon>
        <taxon>asterids</taxon>
        <taxon>campanulids</taxon>
        <taxon>Asterales</taxon>
        <taxon>Asteraceae</taxon>
        <taxon>Asteroideae</taxon>
        <taxon>Anthemideae</taxon>
        <taxon>Anthemidinae</taxon>
        <taxon>Tanacetum</taxon>
    </lineage>
</organism>
<evidence type="ECO:0000313" key="2">
    <source>
        <dbReference type="EMBL" id="GJS89465.1"/>
    </source>
</evidence>